<accession>A0A504Y446</accession>
<sequence length="138" mass="15242">MKSQKLRLVKVDRPPKRGEPSDKPTHCSTEIAPMPSCIASGPSTKAKQSHVTFNLQSNKCLIYSDDERVIQHHPLIQGYVSSSGKTPGERVEDQSESDAKIKSKHETPPTCLISGWSEAVSAKGSLMSFWYRSTVQTN</sequence>
<gene>
    <name evidence="2" type="ORF">FGIG_04118</name>
</gene>
<proteinExistence type="predicted"/>
<evidence type="ECO:0000313" key="2">
    <source>
        <dbReference type="EMBL" id="TPP55794.1"/>
    </source>
</evidence>
<feature type="compositionally biased region" description="Basic and acidic residues" evidence="1">
    <location>
        <begin position="87"/>
        <end position="107"/>
    </location>
</feature>
<evidence type="ECO:0000256" key="1">
    <source>
        <dbReference type="SAM" id="MobiDB-lite"/>
    </source>
</evidence>
<feature type="region of interest" description="Disordered" evidence="1">
    <location>
        <begin position="77"/>
        <end position="107"/>
    </location>
</feature>
<evidence type="ECO:0000313" key="3">
    <source>
        <dbReference type="Proteomes" id="UP000316759"/>
    </source>
</evidence>
<reference evidence="2 3" key="1">
    <citation type="submission" date="2019-04" db="EMBL/GenBank/DDBJ databases">
        <title>Annotation for the trematode Fasciola gigantica.</title>
        <authorList>
            <person name="Choi Y.-J."/>
        </authorList>
    </citation>
    <scope>NUCLEOTIDE SEQUENCE [LARGE SCALE GENOMIC DNA]</scope>
    <source>
        <strain evidence="2">Uganda_cow_1</strain>
    </source>
</reference>
<keyword evidence="3" id="KW-1185">Reference proteome</keyword>
<feature type="region of interest" description="Disordered" evidence="1">
    <location>
        <begin position="1"/>
        <end position="43"/>
    </location>
</feature>
<feature type="compositionally biased region" description="Basic and acidic residues" evidence="1">
    <location>
        <begin position="9"/>
        <end position="25"/>
    </location>
</feature>
<dbReference type="OrthoDB" id="6243591at2759"/>
<name>A0A504Y446_FASGI</name>
<comment type="caution">
    <text evidence="2">The sequence shown here is derived from an EMBL/GenBank/DDBJ whole genome shotgun (WGS) entry which is preliminary data.</text>
</comment>
<dbReference type="AlphaFoldDB" id="A0A504Y446"/>
<protein>
    <submittedName>
        <fullName evidence="2">Uncharacterized protein</fullName>
    </submittedName>
</protein>
<dbReference type="EMBL" id="SUNJ01015353">
    <property type="protein sequence ID" value="TPP55794.1"/>
    <property type="molecule type" value="Genomic_DNA"/>
</dbReference>
<organism evidence="2 3">
    <name type="scientific">Fasciola gigantica</name>
    <name type="common">Giant liver fluke</name>
    <dbReference type="NCBI Taxonomy" id="46835"/>
    <lineage>
        <taxon>Eukaryota</taxon>
        <taxon>Metazoa</taxon>
        <taxon>Spiralia</taxon>
        <taxon>Lophotrochozoa</taxon>
        <taxon>Platyhelminthes</taxon>
        <taxon>Trematoda</taxon>
        <taxon>Digenea</taxon>
        <taxon>Plagiorchiida</taxon>
        <taxon>Echinostomata</taxon>
        <taxon>Echinostomatoidea</taxon>
        <taxon>Fasciolidae</taxon>
        <taxon>Fasciola</taxon>
    </lineage>
</organism>
<dbReference type="Proteomes" id="UP000316759">
    <property type="component" value="Unassembled WGS sequence"/>
</dbReference>